<evidence type="ECO:0000256" key="1">
    <source>
        <dbReference type="ARBA" id="ARBA00022676"/>
    </source>
</evidence>
<dbReference type="GO" id="GO:0006487">
    <property type="term" value="P:protein N-linked glycosylation"/>
    <property type="evidence" value="ECO:0007669"/>
    <property type="project" value="TreeGrafter"/>
</dbReference>
<protein>
    <submittedName>
        <fullName evidence="3">Galactosyl transferase</fullName>
    </submittedName>
</protein>
<sequence length="243" mass="28165">MRVDMVWDTLPRGNWQKECVMWLNANHLPSPKTGYATFFPNTTDYNLSDSPPSWSKIPSLRHAMTLWPQTPYFFFLDDHTIITNPSLSVESHIVDPTRLESLMITDVPVVPPDSVIKTFSNIPGDRIDFILTQDKDGLGHNSFILRRGEWAKYLLDAWFDPLYRSYNFQKAERHALEHIVQWHGTLLAKIALIPQNTMNSYTAKDEKQASDSGIYKDGDFVLYFGECDNPPERNCELEMRPYF</sequence>
<keyword evidence="4" id="KW-1185">Reference proteome</keyword>
<dbReference type="InterPro" id="IPR008630">
    <property type="entry name" value="Glyco_trans_34"/>
</dbReference>
<organism evidence="3 4">
    <name type="scientific">Tothia fuscella</name>
    <dbReference type="NCBI Taxonomy" id="1048955"/>
    <lineage>
        <taxon>Eukaryota</taxon>
        <taxon>Fungi</taxon>
        <taxon>Dikarya</taxon>
        <taxon>Ascomycota</taxon>
        <taxon>Pezizomycotina</taxon>
        <taxon>Dothideomycetes</taxon>
        <taxon>Pleosporomycetidae</taxon>
        <taxon>Venturiales</taxon>
        <taxon>Cylindrosympodiaceae</taxon>
        <taxon>Tothia</taxon>
    </lineage>
</organism>
<proteinExistence type="predicted"/>
<gene>
    <name evidence="3" type="ORF">EJ08DRAFT_161273</name>
</gene>
<dbReference type="AlphaFoldDB" id="A0A9P4NTR7"/>
<dbReference type="GO" id="GO:0000136">
    <property type="term" value="C:mannan polymerase complex"/>
    <property type="evidence" value="ECO:0007669"/>
    <property type="project" value="TreeGrafter"/>
</dbReference>
<keyword evidence="1" id="KW-0328">Glycosyltransferase</keyword>
<dbReference type="EMBL" id="MU007028">
    <property type="protein sequence ID" value="KAF2432040.1"/>
    <property type="molecule type" value="Genomic_DNA"/>
</dbReference>
<evidence type="ECO:0000313" key="3">
    <source>
        <dbReference type="EMBL" id="KAF2432040.1"/>
    </source>
</evidence>
<comment type="caution">
    <text evidence="3">The sequence shown here is derived from an EMBL/GenBank/DDBJ whole genome shotgun (WGS) entry which is preliminary data.</text>
</comment>
<name>A0A9P4NTR7_9PEZI</name>
<evidence type="ECO:0000313" key="4">
    <source>
        <dbReference type="Proteomes" id="UP000800235"/>
    </source>
</evidence>
<reference evidence="3" key="1">
    <citation type="journal article" date="2020" name="Stud. Mycol.">
        <title>101 Dothideomycetes genomes: a test case for predicting lifestyles and emergence of pathogens.</title>
        <authorList>
            <person name="Haridas S."/>
            <person name="Albert R."/>
            <person name="Binder M."/>
            <person name="Bloem J."/>
            <person name="Labutti K."/>
            <person name="Salamov A."/>
            <person name="Andreopoulos B."/>
            <person name="Baker S."/>
            <person name="Barry K."/>
            <person name="Bills G."/>
            <person name="Bluhm B."/>
            <person name="Cannon C."/>
            <person name="Castanera R."/>
            <person name="Culley D."/>
            <person name="Daum C."/>
            <person name="Ezra D."/>
            <person name="Gonzalez J."/>
            <person name="Henrissat B."/>
            <person name="Kuo A."/>
            <person name="Liang C."/>
            <person name="Lipzen A."/>
            <person name="Lutzoni F."/>
            <person name="Magnuson J."/>
            <person name="Mondo S."/>
            <person name="Nolan M."/>
            <person name="Ohm R."/>
            <person name="Pangilinan J."/>
            <person name="Park H.-J."/>
            <person name="Ramirez L."/>
            <person name="Alfaro M."/>
            <person name="Sun H."/>
            <person name="Tritt A."/>
            <person name="Yoshinaga Y."/>
            <person name="Zwiers L.-H."/>
            <person name="Turgeon B."/>
            <person name="Goodwin S."/>
            <person name="Spatafora J."/>
            <person name="Crous P."/>
            <person name="Grigoriev I."/>
        </authorList>
    </citation>
    <scope>NUCLEOTIDE SEQUENCE</scope>
    <source>
        <strain evidence="3">CBS 130266</strain>
    </source>
</reference>
<dbReference type="PANTHER" id="PTHR31306:SF10">
    <property type="entry name" value="ALPHA-1,6-MANNOSYLTRANSFERASE MNN11-RELATED"/>
    <property type="match status" value="1"/>
</dbReference>
<dbReference type="Proteomes" id="UP000800235">
    <property type="component" value="Unassembled WGS sequence"/>
</dbReference>
<accession>A0A9P4NTR7</accession>
<keyword evidence="2 3" id="KW-0808">Transferase</keyword>
<dbReference type="Pfam" id="PF05637">
    <property type="entry name" value="Glyco_transf_34"/>
    <property type="match status" value="1"/>
</dbReference>
<dbReference type="PANTHER" id="PTHR31306">
    <property type="entry name" value="ALPHA-1,6-MANNOSYLTRANSFERASE MNN11-RELATED"/>
    <property type="match status" value="1"/>
</dbReference>
<dbReference type="OrthoDB" id="205108at2759"/>
<evidence type="ECO:0000256" key="2">
    <source>
        <dbReference type="ARBA" id="ARBA00022679"/>
    </source>
</evidence>
<dbReference type="GO" id="GO:0000009">
    <property type="term" value="F:alpha-1,6-mannosyltransferase activity"/>
    <property type="evidence" value="ECO:0007669"/>
    <property type="project" value="TreeGrafter"/>
</dbReference>